<evidence type="ECO:0000256" key="2">
    <source>
        <dbReference type="ARBA" id="ARBA00007793"/>
    </source>
</evidence>
<dbReference type="PANTHER" id="PTHR39730:SF1">
    <property type="entry name" value="ENDOGLUCANASE 1"/>
    <property type="match status" value="1"/>
</dbReference>
<comment type="catalytic activity">
    <reaction evidence="1">
        <text>Endohydrolysis of (1-&gt;4)-beta-D-glucosidic linkages in cellulose, lichenin and cereal beta-D-glucans.</text>
        <dbReference type="EC" id="3.2.1.4"/>
    </reaction>
</comment>
<keyword evidence="7" id="KW-0326">Glycosidase</keyword>
<dbReference type="EC" id="3.2.1.4" evidence="3"/>
<dbReference type="GO" id="GO:0008810">
    <property type="term" value="F:cellulase activity"/>
    <property type="evidence" value="ECO:0007669"/>
    <property type="project" value="UniProtKB-EC"/>
</dbReference>
<proteinExistence type="inferred from homology"/>
<dbReference type="InterPro" id="IPR000334">
    <property type="entry name" value="Glyco_hydro_45"/>
</dbReference>
<keyword evidence="6" id="KW-0119">Carbohydrate metabolism</keyword>
<evidence type="ECO:0000256" key="8">
    <source>
        <dbReference type="ARBA" id="ARBA00023326"/>
    </source>
</evidence>
<keyword evidence="5" id="KW-0136">Cellulose degradation</keyword>
<reference evidence="10 11" key="1">
    <citation type="submission" date="2015-09" db="EMBL/GenBank/DDBJ databases">
        <title>Host preference determinants of Valsa canker pathogens revealed by comparative genomics.</title>
        <authorList>
            <person name="Yin Z."/>
            <person name="Huang L."/>
        </authorList>
    </citation>
    <scope>NUCLEOTIDE SEQUENCE [LARGE SCALE GENOMIC DNA]</scope>
    <source>
        <strain evidence="10 11">03-1</strain>
    </source>
</reference>
<keyword evidence="11" id="KW-1185">Reference proteome</keyword>
<dbReference type="STRING" id="356882.A0A423WVD0"/>
<evidence type="ECO:0000313" key="11">
    <source>
        <dbReference type="Proteomes" id="UP000283895"/>
    </source>
</evidence>
<evidence type="ECO:0000256" key="5">
    <source>
        <dbReference type="ARBA" id="ARBA00023001"/>
    </source>
</evidence>
<feature type="domain" description="Glycosyl hydrolases family 45 active site" evidence="9">
    <location>
        <begin position="1"/>
        <end position="99"/>
    </location>
</feature>
<evidence type="ECO:0000259" key="9">
    <source>
        <dbReference type="Pfam" id="PF02015"/>
    </source>
</evidence>
<evidence type="ECO:0000256" key="1">
    <source>
        <dbReference type="ARBA" id="ARBA00000966"/>
    </source>
</evidence>
<sequence>MIIQSTNTAGGVGANQFDLLIPGGGIGEFQNGCLRQFGITFPGDPQGGVDSRPDCGELPTQRLRDGCYWRFDWFHGANNPHVNFTQVRCPSELIAKSGCMRSDDSNFPLYTDYQGYEQINFQGYEQINFQGYEQIVCQDHE</sequence>
<organism evidence="10 11">
    <name type="scientific">Cytospora schulzeri</name>
    <dbReference type="NCBI Taxonomy" id="448051"/>
    <lineage>
        <taxon>Eukaryota</taxon>
        <taxon>Fungi</taxon>
        <taxon>Dikarya</taxon>
        <taxon>Ascomycota</taxon>
        <taxon>Pezizomycotina</taxon>
        <taxon>Sordariomycetes</taxon>
        <taxon>Sordariomycetidae</taxon>
        <taxon>Diaporthales</taxon>
        <taxon>Cytosporaceae</taxon>
        <taxon>Cytospora</taxon>
    </lineage>
</organism>
<dbReference type="Pfam" id="PF02015">
    <property type="entry name" value="Glyco_hydro_45"/>
    <property type="match status" value="1"/>
</dbReference>
<dbReference type="OrthoDB" id="10035502at2759"/>
<evidence type="ECO:0000313" key="10">
    <source>
        <dbReference type="EMBL" id="ROW07288.1"/>
    </source>
</evidence>
<keyword evidence="4" id="KW-0378">Hydrolase</keyword>
<dbReference type="PANTHER" id="PTHR39730">
    <property type="entry name" value="ENDOGLUCANASE 1"/>
    <property type="match status" value="1"/>
</dbReference>
<dbReference type="AlphaFoldDB" id="A0A423WVD0"/>
<name>A0A423WVD0_9PEZI</name>
<evidence type="ECO:0000256" key="3">
    <source>
        <dbReference type="ARBA" id="ARBA00012601"/>
    </source>
</evidence>
<dbReference type="InterPro" id="IPR036908">
    <property type="entry name" value="RlpA-like_sf"/>
</dbReference>
<comment type="similarity">
    <text evidence="2">Belongs to the glycosyl hydrolase 45 (cellulase K) family.</text>
</comment>
<dbReference type="Proteomes" id="UP000283895">
    <property type="component" value="Unassembled WGS sequence"/>
</dbReference>
<dbReference type="GO" id="GO:0030245">
    <property type="term" value="P:cellulose catabolic process"/>
    <property type="evidence" value="ECO:0007669"/>
    <property type="project" value="UniProtKB-KW"/>
</dbReference>
<dbReference type="Gene3D" id="2.40.40.10">
    <property type="entry name" value="RlpA-like domain"/>
    <property type="match status" value="1"/>
</dbReference>
<dbReference type="InterPro" id="IPR052288">
    <property type="entry name" value="GH45_Enzymes"/>
</dbReference>
<keyword evidence="8" id="KW-0624">Polysaccharide degradation</keyword>
<accession>A0A423WVD0</accession>
<evidence type="ECO:0000256" key="4">
    <source>
        <dbReference type="ARBA" id="ARBA00022801"/>
    </source>
</evidence>
<evidence type="ECO:0000256" key="6">
    <source>
        <dbReference type="ARBA" id="ARBA00023277"/>
    </source>
</evidence>
<protein>
    <recommendedName>
        <fullName evidence="3">cellulase</fullName>
        <ecNumber evidence="3">3.2.1.4</ecNumber>
    </recommendedName>
</protein>
<evidence type="ECO:0000256" key="7">
    <source>
        <dbReference type="ARBA" id="ARBA00023295"/>
    </source>
</evidence>
<dbReference type="EMBL" id="LKEA01000008">
    <property type="protein sequence ID" value="ROW07288.1"/>
    <property type="molecule type" value="Genomic_DNA"/>
</dbReference>
<comment type="caution">
    <text evidence="10">The sequence shown here is derived from an EMBL/GenBank/DDBJ whole genome shotgun (WGS) entry which is preliminary data.</text>
</comment>
<gene>
    <name evidence="10" type="ORF">VMCG_03952</name>
</gene>
<dbReference type="SUPFAM" id="SSF50685">
    <property type="entry name" value="Barwin-like endoglucanases"/>
    <property type="match status" value="1"/>
</dbReference>